<reference evidence="1" key="1">
    <citation type="journal article" date="2023" name="Mol. Biol. Evol.">
        <title>Third-Generation Sequencing Reveals the Adaptive Role of the Epigenome in Three Deep-Sea Polychaetes.</title>
        <authorList>
            <person name="Perez M."/>
            <person name="Aroh O."/>
            <person name="Sun Y."/>
            <person name="Lan Y."/>
            <person name="Juniper S.K."/>
            <person name="Young C.R."/>
            <person name="Angers B."/>
            <person name="Qian P.Y."/>
        </authorList>
    </citation>
    <scope>NUCLEOTIDE SEQUENCE</scope>
    <source>
        <strain evidence="1">P08H-3</strain>
    </source>
</reference>
<organism evidence="1 2">
    <name type="scientific">Paralvinella palmiformis</name>
    <dbReference type="NCBI Taxonomy" id="53620"/>
    <lineage>
        <taxon>Eukaryota</taxon>
        <taxon>Metazoa</taxon>
        <taxon>Spiralia</taxon>
        <taxon>Lophotrochozoa</taxon>
        <taxon>Annelida</taxon>
        <taxon>Polychaeta</taxon>
        <taxon>Sedentaria</taxon>
        <taxon>Canalipalpata</taxon>
        <taxon>Terebellida</taxon>
        <taxon>Terebelliformia</taxon>
        <taxon>Alvinellidae</taxon>
        <taxon>Paralvinella</taxon>
    </lineage>
</organism>
<comment type="caution">
    <text evidence="1">The sequence shown here is derived from an EMBL/GenBank/DDBJ whole genome shotgun (WGS) entry which is preliminary data.</text>
</comment>
<protein>
    <submittedName>
        <fullName evidence="1">Uncharacterized protein</fullName>
    </submittedName>
</protein>
<dbReference type="EMBL" id="JAODUP010001175">
    <property type="protein sequence ID" value="KAK2141035.1"/>
    <property type="molecule type" value="Genomic_DNA"/>
</dbReference>
<keyword evidence="2" id="KW-1185">Reference proteome</keyword>
<proteinExistence type="predicted"/>
<dbReference type="Proteomes" id="UP001208570">
    <property type="component" value="Unassembled WGS sequence"/>
</dbReference>
<name>A0AAD9IVX0_9ANNE</name>
<sequence>MRSRKCDNPTPACGGSGCGMEKTQVAECSIIAPSPRPKTPPKPTCDENFDFSRACGQCDRTRNPNMYIANPCGCESYYQCRIDQFGGYEVTVPAGIRPYSPVTMTD</sequence>
<dbReference type="PROSITE" id="PS51257">
    <property type="entry name" value="PROKAR_LIPOPROTEIN"/>
    <property type="match status" value="1"/>
</dbReference>
<evidence type="ECO:0000313" key="2">
    <source>
        <dbReference type="Proteomes" id="UP001208570"/>
    </source>
</evidence>
<accession>A0AAD9IVX0</accession>
<dbReference type="AlphaFoldDB" id="A0AAD9IVX0"/>
<evidence type="ECO:0000313" key="1">
    <source>
        <dbReference type="EMBL" id="KAK2141035.1"/>
    </source>
</evidence>
<gene>
    <name evidence="1" type="ORF">LSH36_1174g00026</name>
</gene>